<organism evidence="1 2">
    <name type="scientific">Agromyces archimandritae</name>
    <dbReference type="NCBI Taxonomy" id="2781962"/>
    <lineage>
        <taxon>Bacteria</taxon>
        <taxon>Bacillati</taxon>
        <taxon>Actinomycetota</taxon>
        <taxon>Actinomycetes</taxon>
        <taxon>Micrococcales</taxon>
        <taxon>Microbacteriaceae</taxon>
        <taxon>Agromyces</taxon>
    </lineage>
</organism>
<gene>
    <name evidence="1" type="ORF">G127AT_09190</name>
</gene>
<dbReference type="AlphaFoldDB" id="A0A975IMI0"/>
<dbReference type="RefSeq" id="WP_210896222.1">
    <property type="nucleotide sequence ID" value="NZ_CP071696.1"/>
</dbReference>
<evidence type="ECO:0000313" key="2">
    <source>
        <dbReference type="Proteomes" id="UP000671914"/>
    </source>
</evidence>
<evidence type="ECO:0000313" key="1">
    <source>
        <dbReference type="EMBL" id="QTX03532.1"/>
    </source>
</evidence>
<reference evidence="1" key="1">
    <citation type="submission" date="2021-03" db="EMBL/GenBank/DDBJ databases">
        <title>Agromyces archimandritus sp. nov., isolated from the cockroach Archimandrita tessellata.</title>
        <authorList>
            <person name="Guzman J."/>
            <person name="Ortuzar M."/>
            <person name="Poehlein A."/>
            <person name="Daniel R."/>
            <person name="Trujillo M."/>
            <person name="Vilcinskas A."/>
        </authorList>
    </citation>
    <scope>NUCLEOTIDE SEQUENCE</scope>
    <source>
        <strain evidence="1">G127AT</strain>
    </source>
</reference>
<accession>A0A975IMI0</accession>
<dbReference type="EMBL" id="CP071696">
    <property type="protein sequence ID" value="QTX03532.1"/>
    <property type="molecule type" value="Genomic_DNA"/>
</dbReference>
<dbReference type="Proteomes" id="UP000671914">
    <property type="component" value="Chromosome"/>
</dbReference>
<dbReference type="KEGG" id="aarc:G127AT_09190"/>
<keyword evidence="2" id="KW-1185">Reference proteome</keyword>
<name>A0A975IMI0_9MICO</name>
<protein>
    <submittedName>
        <fullName evidence="1">Uncharacterized protein</fullName>
    </submittedName>
</protein>
<sequence>MLAGCAAQGELPAPDAADTVDPAAAAPAFEGPFAAEYTTAWQETESQFVRDAILDETVSDAELAEAVERLKACTERHGMHITEYNGGRYTVAPSDVGGEEGNQILGACEKASGEHPLALLHRSAIINPENRDRNELKAECLIRNGAVATSYTAEEFAHDNTTLDFPFLDPASGEAIFWRCNDDPRTGQ</sequence>
<proteinExistence type="predicted"/>